<dbReference type="AlphaFoldDB" id="A0A6G8RTD5"/>
<proteinExistence type="predicted"/>
<feature type="transmembrane region" description="Helical" evidence="2">
    <location>
        <begin position="171"/>
        <end position="190"/>
    </location>
</feature>
<protein>
    <submittedName>
        <fullName evidence="3">DUF898 domain-containing protein</fullName>
    </submittedName>
</protein>
<gene>
    <name evidence="3" type="ORF">G8E00_03940</name>
</gene>
<keyword evidence="4" id="KW-1185">Reference proteome</keyword>
<dbReference type="EMBL" id="CP049801">
    <property type="protein sequence ID" value="QIO05174.1"/>
    <property type="molecule type" value="Genomic_DNA"/>
</dbReference>
<reference evidence="3 4" key="1">
    <citation type="submission" date="2020-03" db="EMBL/GenBank/DDBJ databases">
        <authorList>
            <person name="Zhu W."/>
        </authorList>
    </citation>
    <scope>NUCLEOTIDE SEQUENCE [LARGE SCALE GENOMIC DNA]</scope>
    <source>
        <strain evidence="3 4">323-1</strain>
    </source>
</reference>
<keyword evidence="2" id="KW-1133">Transmembrane helix</keyword>
<evidence type="ECO:0000256" key="1">
    <source>
        <dbReference type="SAM" id="MobiDB-lite"/>
    </source>
</evidence>
<dbReference type="InterPro" id="IPR010295">
    <property type="entry name" value="DUF898"/>
</dbReference>
<feature type="compositionally biased region" description="Polar residues" evidence="1">
    <location>
        <begin position="1"/>
        <end position="17"/>
    </location>
</feature>
<feature type="transmembrane region" description="Helical" evidence="2">
    <location>
        <begin position="253"/>
        <end position="276"/>
    </location>
</feature>
<evidence type="ECO:0000313" key="3">
    <source>
        <dbReference type="EMBL" id="QIO05174.1"/>
    </source>
</evidence>
<feature type="transmembrane region" description="Helical" evidence="2">
    <location>
        <begin position="87"/>
        <end position="113"/>
    </location>
</feature>
<feature type="transmembrane region" description="Helical" evidence="2">
    <location>
        <begin position="119"/>
        <end position="137"/>
    </location>
</feature>
<organism evidence="3 4">
    <name type="scientific">Acinetobacter shaoyimingii</name>
    <dbReference type="NCBI Taxonomy" id="2715164"/>
    <lineage>
        <taxon>Bacteria</taxon>
        <taxon>Pseudomonadati</taxon>
        <taxon>Pseudomonadota</taxon>
        <taxon>Gammaproteobacteria</taxon>
        <taxon>Moraxellales</taxon>
        <taxon>Moraxellaceae</taxon>
        <taxon>Acinetobacter</taxon>
    </lineage>
</organism>
<dbReference type="RefSeq" id="WP_166012772.1">
    <property type="nucleotide sequence ID" value="NZ_CP049801.1"/>
</dbReference>
<evidence type="ECO:0000256" key="2">
    <source>
        <dbReference type="SAM" id="Phobius"/>
    </source>
</evidence>
<feature type="region of interest" description="Disordered" evidence="1">
    <location>
        <begin position="1"/>
        <end position="22"/>
    </location>
</feature>
<keyword evidence="2" id="KW-0472">Membrane</keyword>
<sequence length="368" mass="42179">MQDSTSQSSEFDETNQGIWPPKLNEPVQPAFLGQTFRFKFHGKAAEYFGIWIVNILLTIATLSLYAPWAKVRRLRYFYNNTEFFNRFFDFTGIPTKILIGRLIALGIWGIFALASYMELAVAAFGGLFIYLALPWLLRATIRFTSRNSKFANSRFYFEGTTKTAYIEFFKGLGIVIFSLGIFAPVVVWLYKRYVINHLYAGQLKFSLNNSWSDYMSAVYIPIMMFMGVLIGCGILMAVVGFNGLSFATNYMLVLFFAAYFIGIFFIGPLIQARIFITTWNNTRLSISQFHTDCNQWKYAWIVLSNWILRILSLGLLSAWAAIRLTKYQVESLSLVLNDDPDAMMNLVQRDHSAIAEEISDIFDLDISL</sequence>
<accession>A0A6G8RTD5</accession>
<name>A0A6G8RTD5_9GAMM</name>
<dbReference type="KEGG" id="asha:G8E00_03940"/>
<keyword evidence="2" id="KW-0812">Transmembrane</keyword>
<dbReference type="Proteomes" id="UP000502297">
    <property type="component" value="Chromosome"/>
</dbReference>
<evidence type="ECO:0000313" key="4">
    <source>
        <dbReference type="Proteomes" id="UP000502297"/>
    </source>
</evidence>
<dbReference type="Pfam" id="PF05987">
    <property type="entry name" value="DUF898"/>
    <property type="match status" value="1"/>
</dbReference>
<feature type="transmembrane region" description="Helical" evidence="2">
    <location>
        <begin position="296"/>
        <end position="322"/>
    </location>
</feature>
<feature type="transmembrane region" description="Helical" evidence="2">
    <location>
        <begin position="47"/>
        <end position="66"/>
    </location>
</feature>
<feature type="transmembrane region" description="Helical" evidence="2">
    <location>
        <begin position="218"/>
        <end position="241"/>
    </location>
</feature>